<dbReference type="eggNOG" id="COG1071">
    <property type="taxonomic scope" value="Bacteria"/>
</dbReference>
<sequence length="340" mass="37969">MKYNYVNNFSDEILSNESVFSSSQSVQVFFEMLFIRRFEEYCVNFYTQGKIRGFCHLCIGQEALPVALKYTRDAGDSVITAYRCHGHILACGADPSEVMLELLGMEGGISKGKGGSMHLFSPQHGFYGGHGIVGASSALGAGLAFAHKYRSDKGICIACLGDGATNQGQFFESMNMAALWGLPVLYIIENNYYSMGTSVERGCANAESLWSRGQAFGIPGYVCHGDDFFEVLDCLKRCIEEVRQKKSPVLLEMRAHRFKGHSMSDPGNYRSKESLKQVKQSQDPIKNLKNVLQEKYGVSVDEIRAEEVKVEHILQNILRVTQEAHLVPINCLDDHVYREI</sequence>
<evidence type="ECO:0000256" key="4">
    <source>
        <dbReference type="ARBA" id="ARBA00025211"/>
    </source>
</evidence>
<evidence type="ECO:0000256" key="3">
    <source>
        <dbReference type="ARBA" id="ARBA00023052"/>
    </source>
</evidence>
<evidence type="ECO:0000259" key="6">
    <source>
        <dbReference type="Pfam" id="PF00676"/>
    </source>
</evidence>
<dbReference type="PANTHER" id="PTHR11516:SF60">
    <property type="entry name" value="PYRUVATE DEHYDROGENASE E1 COMPONENT SUBUNIT ALPHA"/>
    <property type="match status" value="1"/>
</dbReference>
<name>W6TEK1_HOLOB</name>
<evidence type="ECO:0000313" key="7">
    <source>
        <dbReference type="EMBL" id="ETZ07224.1"/>
    </source>
</evidence>
<dbReference type="InterPro" id="IPR050642">
    <property type="entry name" value="PDH_E1_Alpha_Subunit"/>
</dbReference>
<evidence type="ECO:0000256" key="2">
    <source>
        <dbReference type="ARBA" id="ARBA00023002"/>
    </source>
</evidence>
<dbReference type="Proteomes" id="UP000019112">
    <property type="component" value="Unassembled WGS sequence"/>
</dbReference>
<comment type="function">
    <text evidence="4">The pyruvate dehydrogenase complex catalyzes the overall conversion of pyruvate to acetyl-CoA and CO(2). It contains multiple copies of three enzymatic components: pyruvate dehydrogenase (E1), dihydrolipoamide acetyltransferase (E2) and lipoamide dehydrogenase (E3).</text>
</comment>
<dbReference type="GO" id="GO:0004739">
    <property type="term" value="F:pyruvate dehydrogenase (acetyl-transferring) activity"/>
    <property type="evidence" value="ECO:0007669"/>
    <property type="project" value="UniProtKB-EC"/>
</dbReference>
<dbReference type="EMBL" id="AWTR02000059">
    <property type="protein sequence ID" value="ETZ07224.1"/>
    <property type="molecule type" value="Genomic_DNA"/>
</dbReference>
<evidence type="ECO:0000256" key="5">
    <source>
        <dbReference type="ARBA" id="ARBA00051231"/>
    </source>
</evidence>
<keyword evidence="8" id="KW-1185">Reference proteome</keyword>
<accession>W6TEK1</accession>
<comment type="catalytic activity">
    <reaction evidence="5">
        <text>N(6)-[(R)-lipoyl]-L-lysyl-[protein] + pyruvate + H(+) = N(6)-[(R)-S(8)-acetyldihydrolipoyl]-L-lysyl-[protein] + CO2</text>
        <dbReference type="Rhea" id="RHEA:19189"/>
        <dbReference type="Rhea" id="RHEA-COMP:10474"/>
        <dbReference type="Rhea" id="RHEA-COMP:10478"/>
        <dbReference type="ChEBI" id="CHEBI:15361"/>
        <dbReference type="ChEBI" id="CHEBI:15378"/>
        <dbReference type="ChEBI" id="CHEBI:16526"/>
        <dbReference type="ChEBI" id="CHEBI:83099"/>
        <dbReference type="ChEBI" id="CHEBI:83111"/>
        <dbReference type="EC" id="1.2.4.1"/>
    </reaction>
</comment>
<dbReference type="Pfam" id="PF00676">
    <property type="entry name" value="E1_dh"/>
    <property type="match status" value="1"/>
</dbReference>
<dbReference type="SUPFAM" id="SSF52518">
    <property type="entry name" value="Thiamin diphosphate-binding fold (THDP-binding)"/>
    <property type="match status" value="1"/>
</dbReference>
<dbReference type="STRING" id="1399147.P618_200620"/>
<keyword evidence="3" id="KW-0786">Thiamine pyrophosphate</keyword>
<dbReference type="Gene3D" id="3.40.50.970">
    <property type="match status" value="1"/>
</dbReference>
<dbReference type="OrthoDB" id="9766715at2"/>
<protein>
    <submittedName>
        <fullName evidence="7">Pyruvate dehydrogenase E1 component subunit alpha</fullName>
    </submittedName>
</protein>
<dbReference type="InterPro" id="IPR001017">
    <property type="entry name" value="DH_E1"/>
</dbReference>
<dbReference type="RefSeq" id="WP_021827247.1">
    <property type="nucleotide sequence ID" value="NZ_AWTR02000059.1"/>
</dbReference>
<evidence type="ECO:0000256" key="1">
    <source>
        <dbReference type="ARBA" id="ARBA00001964"/>
    </source>
</evidence>
<comment type="cofactor">
    <cofactor evidence="1">
        <name>thiamine diphosphate</name>
        <dbReference type="ChEBI" id="CHEBI:58937"/>
    </cofactor>
</comment>
<dbReference type="AlphaFoldDB" id="W6TEK1"/>
<proteinExistence type="predicted"/>
<feature type="domain" description="Dehydrogenase E1 component" evidence="6">
    <location>
        <begin position="32"/>
        <end position="316"/>
    </location>
</feature>
<keyword evidence="2" id="KW-0560">Oxidoreductase</keyword>
<dbReference type="InterPro" id="IPR029061">
    <property type="entry name" value="THDP-binding"/>
</dbReference>
<dbReference type="GO" id="GO:0006086">
    <property type="term" value="P:pyruvate decarboxylation to acetyl-CoA"/>
    <property type="evidence" value="ECO:0007669"/>
    <property type="project" value="TreeGrafter"/>
</dbReference>
<comment type="caution">
    <text evidence="7">The sequence shown here is derived from an EMBL/GenBank/DDBJ whole genome shotgun (WGS) entry which is preliminary data.</text>
</comment>
<organism evidence="7 8">
    <name type="scientific">Holospora obtusa F1</name>
    <dbReference type="NCBI Taxonomy" id="1399147"/>
    <lineage>
        <taxon>Bacteria</taxon>
        <taxon>Pseudomonadati</taxon>
        <taxon>Pseudomonadota</taxon>
        <taxon>Alphaproteobacteria</taxon>
        <taxon>Holosporales</taxon>
        <taxon>Holosporaceae</taxon>
        <taxon>Holospora</taxon>
    </lineage>
</organism>
<evidence type="ECO:0000313" key="8">
    <source>
        <dbReference type="Proteomes" id="UP000019112"/>
    </source>
</evidence>
<reference evidence="7 8" key="1">
    <citation type="journal article" date="2014" name="FEMS Microbiol. Lett.">
        <title>Draft genome sequences of three Holospora species (Holospora obtusa, Holospora undulata, and Holospora elegans), endonuclear symbiotic bacteria of the ciliate Paramecium caudatum.</title>
        <authorList>
            <person name="Dohra H."/>
            <person name="Tanaka K."/>
            <person name="Suzuki T."/>
            <person name="Fujishima M."/>
            <person name="Suzuki H."/>
        </authorList>
    </citation>
    <scope>NUCLEOTIDE SEQUENCE [LARGE SCALE GENOMIC DNA]</scope>
    <source>
        <strain evidence="7 8">F1</strain>
    </source>
</reference>
<dbReference type="CDD" id="cd02000">
    <property type="entry name" value="TPP_E1_PDC_ADC_BCADC"/>
    <property type="match status" value="1"/>
</dbReference>
<gene>
    <name evidence="7" type="ORF">P618_200620</name>
</gene>
<dbReference type="PANTHER" id="PTHR11516">
    <property type="entry name" value="PYRUVATE DEHYDROGENASE E1 COMPONENT, ALPHA SUBUNIT BACTERIAL AND ORGANELLAR"/>
    <property type="match status" value="1"/>
</dbReference>
<keyword evidence="7" id="KW-0670">Pyruvate</keyword>